<evidence type="ECO:0000256" key="5">
    <source>
        <dbReference type="ARBA" id="ARBA00023002"/>
    </source>
</evidence>
<evidence type="ECO:0000256" key="1">
    <source>
        <dbReference type="ARBA" id="ARBA00001974"/>
    </source>
</evidence>
<keyword evidence="10" id="KW-1185">Reference proteome</keyword>
<dbReference type="Proteomes" id="UP000177515">
    <property type="component" value="Chromosome 2"/>
</dbReference>
<dbReference type="InterPro" id="IPR037069">
    <property type="entry name" value="AcylCoA_DH/ox_N_sf"/>
</dbReference>
<keyword evidence="3" id="KW-0285">Flavoprotein</keyword>
<evidence type="ECO:0000256" key="4">
    <source>
        <dbReference type="ARBA" id="ARBA00022827"/>
    </source>
</evidence>
<proteinExistence type="inferred from homology"/>
<dbReference type="SUPFAM" id="SSF47203">
    <property type="entry name" value="Acyl-CoA dehydrogenase C-terminal domain-like"/>
    <property type="match status" value="1"/>
</dbReference>
<dbReference type="Pfam" id="PF02771">
    <property type="entry name" value="Acyl-CoA_dh_N"/>
    <property type="match status" value="1"/>
</dbReference>
<keyword evidence="5" id="KW-0560">Oxidoreductase</keyword>
<accession>A0ABM6FDP8</accession>
<evidence type="ECO:0000256" key="3">
    <source>
        <dbReference type="ARBA" id="ARBA00022630"/>
    </source>
</evidence>
<dbReference type="InterPro" id="IPR036250">
    <property type="entry name" value="AcylCo_DH-like_C"/>
</dbReference>
<dbReference type="Pfam" id="PF00441">
    <property type="entry name" value="Acyl-CoA_dh_1"/>
    <property type="match status" value="1"/>
</dbReference>
<evidence type="ECO:0000313" key="10">
    <source>
        <dbReference type="Proteomes" id="UP000177515"/>
    </source>
</evidence>
<evidence type="ECO:0000256" key="2">
    <source>
        <dbReference type="ARBA" id="ARBA00009347"/>
    </source>
</evidence>
<evidence type="ECO:0000259" key="8">
    <source>
        <dbReference type="Pfam" id="PF02771"/>
    </source>
</evidence>
<gene>
    <name evidence="9" type="ORF">BKK80_30175</name>
</gene>
<comment type="similarity">
    <text evidence="2">Belongs to the acyl-CoA dehydrogenase family.</text>
</comment>
<feature type="domain" description="Acyl-CoA oxidase/dehydrogenase middle" evidence="7">
    <location>
        <begin position="129"/>
        <end position="210"/>
    </location>
</feature>
<dbReference type="Pfam" id="PF02770">
    <property type="entry name" value="Acyl-CoA_dh_M"/>
    <property type="match status" value="1"/>
</dbReference>
<feature type="domain" description="Acyl-CoA dehydrogenase/oxidase C-terminal" evidence="6">
    <location>
        <begin position="230"/>
        <end position="372"/>
    </location>
</feature>
<dbReference type="InterPro" id="IPR046373">
    <property type="entry name" value="Acyl-CoA_Oxase/DH_mid-dom_sf"/>
</dbReference>
<evidence type="ECO:0000259" key="7">
    <source>
        <dbReference type="Pfam" id="PF02770"/>
    </source>
</evidence>
<protein>
    <submittedName>
        <fullName evidence="9">Acyl-CoA dehydrogenase</fullName>
    </submittedName>
</protein>
<dbReference type="Gene3D" id="1.20.140.10">
    <property type="entry name" value="Butyryl-CoA Dehydrogenase, subunit A, domain 3"/>
    <property type="match status" value="1"/>
</dbReference>
<dbReference type="Gene3D" id="2.40.110.10">
    <property type="entry name" value="Butyryl-CoA Dehydrogenase, subunit A, domain 2"/>
    <property type="match status" value="1"/>
</dbReference>
<dbReference type="SUPFAM" id="SSF56645">
    <property type="entry name" value="Acyl-CoA dehydrogenase NM domain-like"/>
    <property type="match status" value="1"/>
</dbReference>
<dbReference type="InterPro" id="IPR013786">
    <property type="entry name" value="AcylCoA_DH/ox_N"/>
</dbReference>
<dbReference type="EMBL" id="CP017755">
    <property type="protein sequence ID" value="AOZ09944.1"/>
    <property type="molecule type" value="Genomic_DNA"/>
</dbReference>
<reference evidence="9 10" key="1">
    <citation type="submission" date="2016-10" db="EMBL/GenBank/DDBJ databases">
        <title>Complete genome sequences of three Cupriavidus strains isolated from various Malaysian environments.</title>
        <authorList>
            <person name="Abdullah A.A.-A."/>
            <person name="Shafie N.A.H."/>
            <person name="Lau N.S."/>
        </authorList>
    </citation>
    <scope>NUCLEOTIDE SEQUENCE [LARGE SCALE GENOMIC DNA]</scope>
    <source>
        <strain evidence="9 10">USMAA1020</strain>
    </source>
</reference>
<dbReference type="RefSeq" id="WP_071072464.1">
    <property type="nucleotide sequence ID" value="NZ_CP017755.1"/>
</dbReference>
<organism evidence="9 10">
    <name type="scientific">Cupriavidus malaysiensis</name>
    <dbReference type="NCBI Taxonomy" id="367825"/>
    <lineage>
        <taxon>Bacteria</taxon>
        <taxon>Pseudomonadati</taxon>
        <taxon>Pseudomonadota</taxon>
        <taxon>Betaproteobacteria</taxon>
        <taxon>Burkholderiales</taxon>
        <taxon>Burkholderiaceae</taxon>
        <taxon>Cupriavidus</taxon>
    </lineage>
</organism>
<evidence type="ECO:0000313" key="9">
    <source>
        <dbReference type="EMBL" id="AOZ09944.1"/>
    </source>
</evidence>
<sequence>MAIVLNETQEMLRDSALAFLKERAPIAALRKLRDARDATGFSRELWAGFAELGFAGVLVPEQYGGSGLGAVEAGVIMEAIGRTLAPSPFFSTALVGAALLARLGSAAQKERLLPAIAQGRHLTALAIDEHGSHRPERQSLRASAGEGGYVLDGCKVFVVDGHVADTLIVVARTAGADDDAQGITLFLVPRDAAGVEVERTVMADATNAARIRFAGVRVPAEAVLGSVDQGAAPLGEVLDLARAALASELLGVGDEAFARTLQYLKERPQFGKLIGEFQALQHRAAQLFTDLEITRALVLRTQQRLDEDAEPPRALVAAAKARAGTTATLAVQEGVQMHGGIGMTDAFEIGFFMKRARTLQVLLGDANYHADRWAALRGY</sequence>
<dbReference type="PANTHER" id="PTHR43884:SF20">
    <property type="entry name" value="ACYL-COA DEHYDROGENASE FADE28"/>
    <property type="match status" value="1"/>
</dbReference>
<dbReference type="CDD" id="cd00567">
    <property type="entry name" value="ACAD"/>
    <property type="match status" value="1"/>
</dbReference>
<dbReference type="InterPro" id="IPR006091">
    <property type="entry name" value="Acyl-CoA_Oxase/DH_mid-dom"/>
</dbReference>
<comment type="cofactor">
    <cofactor evidence="1">
        <name>FAD</name>
        <dbReference type="ChEBI" id="CHEBI:57692"/>
    </cofactor>
</comment>
<dbReference type="InterPro" id="IPR009075">
    <property type="entry name" value="AcylCo_DH/oxidase_C"/>
</dbReference>
<name>A0ABM6FDP8_9BURK</name>
<dbReference type="PANTHER" id="PTHR43884">
    <property type="entry name" value="ACYL-COA DEHYDROGENASE"/>
    <property type="match status" value="1"/>
</dbReference>
<dbReference type="InterPro" id="IPR009100">
    <property type="entry name" value="AcylCoA_DH/oxidase_NM_dom_sf"/>
</dbReference>
<keyword evidence="4" id="KW-0274">FAD</keyword>
<dbReference type="Gene3D" id="1.10.540.10">
    <property type="entry name" value="Acyl-CoA dehydrogenase/oxidase, N-terminal domain"/>
    <property type="match status" value="1"/>
</dbReference>
<evidence type="ECO:0000259" key="6">
    <source>
        <dbReference type="Pfam" id="PF00441"/>
    </source>
</evidence>
<feature type="domain" description="Acyl-CoA dehydrogenase/oxidase N-terminal" evidence="8">
    <location>
        <begin position="6"/>
        <end position="119"/>
    </location>
</feature>